<proteinExistence type="predicted"/>
<sequence length="560" mass="64727">MCPIIEWLDPIPPYVLIPMFALHHLRHPKDNMYMYRSTENTQSTCNEDYDDESAVSAEFELVGQGWNELADGESTVSQLQVQEGPLWCCHWTLNIILRLAEFLFLFPCNRQYRDDLFESSNCYIKPVLQFAYLFYVKLALLGGPFLLFSIIYFWNNIKPVDELVYLLLPIYQTMIVVLPCVATIRYVCHTYFPWARAAIMIVGFFAYFLVVDYCTYMAGLWVHSPCANFLIVLFIVVLPIGAVCLHLEVTRLENSRITTPIILIYALSMVVLSFWSFWVKKANNDFEKIGTSIVFALLHFFLKNALLVRKTKDEVSGKFLHLLWAADIIFSRQQVATIPFIVGGRAFGTTLCFEMLGLVWRCLPPERVMLLVDRMIGYNGRVRYVLRSRFGRKPCAIVCGVLGSSTKDILKMTAITKPDAATRRRGYLERALFHYMDAIATLIIKMIVRLNQVFAFFIMRNRWAREHVDQVFNIDDSSWVESWKPTLLLVGVDAVAILIAWYAMIRPVVHAEHDDVTLPKILYYILRHEFWFLFWFFLATGTQSVASMVVQFAVPTPSDP</sequence>
<feature type="transmembrane region" description="Helical" evidence="1">
    <location>
        <begin position="530"/>
        <end position="554"/>
    </location>
</feature>
<feature type="transmembrane region" description="Helical" evidence="1">
    <location>
        <begin position="257"/>
        <end position="277"/>
    </location>
</feature>
<feature type="transmembrane region" description="Helical" evidence="1">
    <location>
        <begin position="199"/>
        <end position="221"/>
    </location>
</feature>
<gene>
    <name evidence="2" type="ORF">SEMRO_37_G023460.1</name>
</gene>
<feature type="transmembrane region" description="Helical" evidence="1">
    <location>
        <begin position="432"/>
        <end position="459"/>
    </location>
</feature>
<keyword evidence="1" id="KW-0472">Membrane</keyword>
<name>A0A9N8H3Z8_9STRA</name>
<feature type="transmembrane region" description="Helical" evidence="1">
    <location>
        <begin position="289"/>
        <end position="308"/>
    </location>
</feature>
<accession>A0A9N8H3Z8</accession>
<evidence type="ECO:0000256" key="1">
    <source>
        <dbReference type="SAM" id="Phobius"/>
    </source>
</evidence>
<evidence type="ECO:0000313" key="2">
    <source>
        <dbReference type="EMBL" id="CAB9498415.1"/>
    </source>
</evidence>
<organism evidence="2 3">
    <name type="scientific">Seminavis robusta</name>
    <dbReference type="NCBI Taxonomy" id="568900"/>
    <lineage>
        <taxon>Eukaryota</taxon>
        <taxon>Sar</taxon>
        <taxon>Stramenopiles</taxon>
        <taxon>Ochrophyta</taxon>
        <taxon>Bacillariophyta</taxon>
        <taxon>Bacillariophyceae</taxon>
        <taxon>Bacillariophycidae</taxon>
        <taxon>Naviculales</taxon>
        <taxon>Naviculaceae</taxon>
        <taxon>Seminavis</taxon>
    </lineage>
</organism>
<dbReference type="Proteomes" id="UP001153069">
    <property type="component" value="Unassembled WGS sequence"/>
</dbReference>
<dbReference type="AlphaFoldDB" id="A0A9N8H3Z8"/>
<feature type="transmembrane region" description="Helical" evidence="1">
    <location>
        <begin position="487"/>
        <end position="509"/>
    </location>
</feature>
<evidence type="ECO:0000313" key="3">
    <source>
        <dbReference type="Proteomes" id="UP001153069"/>
    </source>
</evidence>
<evidence type="ECO:0008006" key="4">
    <source>
        <dbReference type="Google" id="ProtNLM"/>
    </source>
</evidence>
<keyword evidence="1" id="KW-1133">Transmembrane helix</keyword>
<protein>
    <recommendedName>
        <fullName evidence="4">Transmembrane protein</fullName>
    </recommendedName>
</protein>
<dbReference type="EMBL" id="CAICTM010000037">
    <property type="protein sequence ID" value="CAB9498415.1"/>
    <property type="molecule type" value="Genomic_DNA"/>
</dbReference>
<feature type="transmembrane region" description="Helical" evidence="1">
    <location>
        <begin position="227"/>
        <end position="245"/>
    </location>
</feature>
<reference evidence="2" key="1">
    <citation type="submission" date="2020-06" db="EMBL/GenBank/DDBJ databases">
        <authorList>
            <consortium name="Plant Systems Biology data submission"/>
        </authorList>
    </citation>
    <scope>NUCLEOTIDE SEQUENCE</scope>
    <source>
        <strain evidence="2">D6</strain>
    </source>
</reference>
<feature type="transmembrane region" description="Helical" evidence="1">
    <location>
        <begin position="166"/>
        <end position="187"/>
    </location>
</feature>
<feature type="transmembrane region" description="Helical" evidence="1">
    <location>
        <begin position="132"/>
        <end position="154"/>
    </location>
</feature>
<keyword evidence="3" id="KW-1185">Reference proteome</keyword>
<keyword evidence="1" id="KW-0812">Transmembrane</keyword>
<comment type="caution">
    <text evidence="2">The sequence shown here is derived from an EMBL/GenBank/DDBJ whole genome shotgun (WGS) entry which is preliminary data.</text>
</comment>